<dbReference type="OrthoDB" id="4230923at2759"/>
<feature type="compositionally biased region" description="Low complexity" evidence="1">
    <location>
        <begin position="560"/>
        <end position="578"/>
    </location>
</feature>
<dbReference type="AlphaFoldDB" id="A0A8H5HH38"/>
<reference evidence="2 3" key="1">
    <citation type="journal article" date="2020" name="ISME J.">
        <title>Uncovering the hidden diversity of litter-decomposition mechanisms in mushroom-forming fungi.</title>
        <authorList>
            <person name="Floudas D."/>
            <person name="Bentzer J."/>
            <person name="Ahren D."/>
            <person name="Johansson T."/>
            <person name="Persson P."/>
            <person name="Tunlid A."/>
        </authorList>
    </citation>
    <scope>NUCLEOTIDE SEQUENCE [LARGE SCALE GENOMIC DNA]</scope>
    <source>
        <strain evidence="2 3">CBS 661.87</strain>
    </source>
</reference>
<comment type="caution">
    <text evidence="2">The sequence shown here is derived from an EMBL/GenBank/DDBJ whole genome shotgun (WGS) entry which is preliminary data.</text>
</comment>
<accession>A0A8H5HH38</accession>
<gene>
    <name evidence="2" type="ORF">D9615_004832</name>
</gene>
<evidence type="ECO:0000256" key="1">
    <source>
        <dbReference type="SAM" id="MobiDB-lite"/>
    </source>
</evidence>
<dbReference type="Proteomes" id="UP000565441">
    <property type="component" value="Unassembled WGS sequence"/>
</dbReference>
<evidence type="ECO:0000313" key="3">
    <source>
        <dbReference type="Proteomes" id="UP000565441"/>
    </source>
</evidence>
<feature type="compositionally biased region" description="Gly residues" evidence="1">
    <location>
        <begin position="534"/>
        <end position="551"/>
    </location>
</feature>
<name>A0A8H5HH38_9AGAR</name>
<organism evidence="2 3">
    <name type="scientific">Tricholomella constricta</name>
    <dbReference type="NCBI Taxonomy" id="117010"/>
    <lineage>
        <taxon>Eukaryota</taxon>
        <taxon>Fungi</taxon>
        <taxon>Dikarya</taxon>
        <taxon>Basidiomycota</taxon>
        <taxon>Agaricomycotina</taxon>
        <taxon>Agaricomycetes</taxon>
        <taxon>Agaricomycetidae</taxon>
        <taxon>Agaricales</taxon>
        <taxon>Tricholomatineae</taxon>
        <taxon>Lyophyllaceae</taxon>
        <taxon>Tricholomella</taxon>
    </lineage>
</organism>
<protein>
    <recommendedName>
        <fullName evidence="4">Gag-like protein</fullName>
    </recommendedName>
</protein>
<dbReference type="EMBL" id="JAACJP010000007">
    <property type="protein sequence ID" value="KAF5383104.1"/>
    <property type="molecule type" value="Genomic_DNA"/>
</dbReference>
<keyword evidence="3" id="KW-1185">Reference proteome</keyword>
<proteinExistence type="predicted"/>
<evidence type="ECO:0008006" key="4">
    <source>
        <dbReference type="Google" id="ProtNLM"/>
    </source>
</evidence>
<sequence>MALPGARAPTNTGRPITRAASTSIATKISSREEAKKWMEDNGHTMRPEDIEASDLKHAILTLAKVQGVPSEVVEGLRAVALCIEDLEQTRVEEAMAGVVAKMWEEMKEEVGVVAEASVKSVKEIGEDIRRRDEEREIRAAATRTPASSAPRLYADMVRPEAGTTAAEAEHREVMGRGETRDKQVLVDGKGDGSNGAIAGLTEKLLIEKAKMTLDLMGIGGLDAPRGIDFVAVRKLRNGGALYEMNSTEAAAWLREENVKKLFVEKFGADVEMKDRSYPLLVEFVPTSLGDNAMEATREIERANGLGEGEITQAKWVRAPHTRTNPNQKSAHLIVSCRTKETANRAIGGGLVIEGKRVNAKKLDHEPRRCLKCQFYGKGHIAQECKQVHETCGKCAGQHKSKDCKETDTRKFSCVNCRARRWRDDHSSADRMCPVFLEAKERLKARMPEMKYKFYPTNDIRTWVRVENSEAGAGRGGNHGGSHGGNYGGQYGGNYGGGGYSGGYGRRNTGYGAAEEDQGWTHVGRTQGRHPAEGMGQGRLAGGAPGQGGGAQGALRDDQWPPRTGTQPPTQGTVPGTQTSLMEYGWEYQGDRHGRPSQPNTQNGRGQEYDGNAVDENWWAQINRETGRW</sequence>
<evidence type="ECO:0000313" key="2">
    <source>
        <dbReference type="EMBL" id="KAF5383104.1"/>
    </source>
</evidence>
<feature type="region of interest" description="Disordered" evidence="1">
    <location>
        <begin position="512"/>
        <end position="615"/>
    </location>
</feature>